<dbReference type="SUPFAM" id="SSF51412">
    <property type="entry name" value="Inosine monophosphate dehydrogenase (IMPDH)"/>
    <property type="match status" value="1"/>
</dbReference>
<name>K1TK88_9ZZZZ</name>
<feature type="non-terminal residue" evidence="4">
    <location>
        <position position="241"/>
    </location>
</feature>
<dbReference type="AlphaFoldDB" id="K1TK88"/>
<dbReference type="Pfam" id="PF01136">
    <property type="entry name" value="Peptidase_U32"/>
    <property type="match status" value="1"/>
</dbReference>
<sequence length="241" mass="26570">MSAVDYGCDAVYLGSTMFGMRAGAAKFDPETLRNGVEYAHAKGVKVYLTCNTVPSNDEIELLPEFIKTAYDCGIDAAIVSDIGCIALIKRTVPELEIHVSTQAGVVNYVTANELYKMGAKRVVLAREVDIENIKRIRDNIPEDMDIEVFVHGAMCVSFSGRCLLSAFMTGRNANKGECAQPCRWKYHLVEEKRPGDYYELSEGDGGSYILNAKDMCMIEHLKELKDAGVTSFKIEGRAKSA</sequence>
<dbReference type="PANTHER" id="PTHR30217:SF6">
    <property type="entry name" value="TRNA HYDROXYLATION PROTEIN P"/>
    <property type="match status" value="1"/>
</dbReference>
<keyword evidence="1" id="KW-0645">Protease</keyword>
<reference evidence="4" key="1">
    <citation type="journal article" date="2013" name="Environ. Microbiol.">
        <title>Microbiota from the distal guts of lean and obese adolescents exhibit partial functional redundancy besides clear differences in community structure.</title>
        <authorList>
            <person name="Ferrer M."/>
            <person name="Ruiz A."/>
            <person name="Lanza F."/>
            <person name="Haange S.B."/>
            <person name="Oberbach A."/>
            <person name="Till H."/>
            <person name="Bargiela R."/>
            <person name="Campoy C."/>
            <person name="Segura M.T."/>
            <person name="Richter M."/>
            <person name="von Bergen M."/>
            <person name="Seifert J."/>
            <person name="Suarez A."/>
        </authorList>
    </citation>
    <scope>NUCLEOTIDE SEQUENCE</scope>
</reference>
<evidence type="ECO:0000256" key="1">
    <source>
        <dbReference type="ARBA" id="ARBA00022670"/>
    </source>
</evidence>
<dbReference type="EMBL" id="AJWY01004031">
    <property type="protein sequence ID" value="EKC73542.1"/>
    <property type="molecule type" value="Genomic_DNA"/>
</dbReference>
<proteinExistence type="inferred from homology"/>
<protein>
    <submittedName>
        <fullName evidence="4">Peptidase, U32 family</fullName>
    </submittedName>
</protein>
<accession>K1TK88</accession>
<evidence type="ECO:0000256" key="2">
    <source>
        <dbReference type="ARBA" id="ARBA00022801"/>
    </source>
</evidence>
<dbReference type="InterPro" id="IPR051454">
    <property type="entry name" value="RNA/ubiquinone_mod_enzymes"/>
</dbReference>
<organism evidence="4">
    <name type="scientific">human gut metagenome</name>
    <dbReference type="NCBI Taxonomy" id="408170"/>
    <lineage>
        <taxon>unclassified sequences</taxon>
        <taxon>metagenomes</taxon>
        <taxon>organismal metagenomes</taxon>
    </lineage>
</organism>
<comment type="similarity">
    <text evidence="3">Belongs to the peptidase U32 family.</text>
</comment>
<gene>
    <name evidence="4" type="ORF">LEA_06171</name>
</gene>
<dbReference type="PANTHER" id="PTHR30217">
    <property type="entry name" value="PEPTIDASE U32 FAMILY"/>
    <property type="match status" value="1"/>
</dbReference>
<comment type="caution">
    <text evidence="4">The sequence shown here is derived from an EMBL/GenBank/DDBJ whole genome shotgun (WGS) entry which is preliminary data.</text>
</comment>
<dbReference type="GO" id="GO:0006508">
    <property type="term" value="P:proteolysis"/>
    <property type="evidence" value="ECO:0007669"/>
    <property type="project" value="UniProtKB-KW"/>
</dbReference>
<dbReference type="InterPro" id="IPR001539">
    <property type="entry name" value="Peptidase_U32"/>
</dbReference>
<dbReference type="GO" id="GO:0008233">
    <property type="term" value="F:peptidase activity"/>
    <property type="evidence" value="ECO:0007669"/>
    <property type="project" value="UniProtKB-KW"/>
</dbReference>
<dbReference type="PROSITE" id="PS01276">
    <property type="entry name" value="PEPTIDASE_U32"/>
    <property type="match status" value="1"/>
</dbReference>
<evidence type="ECO:0000256" key="3">
    <source>
        <dbReference type="ARBA" id="ARBA00038374"/>
    </source>
</evidence>
<evidence type="ECO:0000313" key="4">
    <source>
        <dbReference type="EMBL" id="EKC73542.1"/>
    </source>
</evidence>
<keyword evidence="2" id="KW-0378">Hydrolase</keyword>